<feature type="signal peptide" evidence="1">
    <location>
        <begin position="1"/>
        <end position="21"/>
    </location>
</feature>
<dbReference type="Pfam" id="PF00753">
    <property type="entry name" value="Lactamase_B"/>
    <property type="match status" value="1"/>
</dbReference>
<reference evidence="3 4" key="2">
    <citation type="journal article" date="2016" name="Int. J. Syst. Evol. Microbiol.">
        <title>Flavisolibacter tropicus sp. nov., isolated from tropical soil.</title>
        <authorList>
            <person name="Lee J.J."/>
            <person name="Kang M.S."/>
            <person name="Kim G.S."/>
            <person name="Lee C.S."/>
            <person name="Lim S."/>
            <person name="Lee J."/>
            <person name="Roh S.H."/>
            <person name="Kang H."/>
            <person name="Ha J.M."/>
            <person name="Bae S."/>
            <person name="Jung H.Y."/>
            <person name="Kim M.K."/>
        </authorList>
    </citation>
    <scope>NUCLEOTIDE SEQUENCE [LARGE SCALE GENOMIC DNA]</scope>
    <source>
        <strain evidence="3 4">LCS9</strain>
    </source>
</reference>
<dbReference type="RefSeq" id="WP_066402938.1">
    <property type="nucleotide sequence ID" value="NZ_CP011390.1"/>
</dbReference>
<dbReference type="STRING" id="1492898.SY85_07140"/>
<evidence type="ECO:0000256" key="1">
    <source>
        <dbReference type="SAM" id="SignalP"/>
    </source>
</evidence>
<dbReference type="PANTHER" id="PTHR42951">
    <property type="entry name" value="METALLO-BETA-LACTAMASE DOMAIN-CONTAINING"/>
    <property type="match status" value="1"/>
</dbReference>
<accession>A0A172TT85</accession>
<dbReference type="SUPFAM" id="SSF56281">
    <property type="entry name" value="Metallo-hydrolase/oxidoreductase"/>
    <property type="match status" value="1"/>
</dbReference>
<reference evidence="4" key="1">
    <citation type="submission" date="2015-01" db="EMBL/GenBank/DDBJ databases">
        <title>Flavisolibacter sp./LCS9/ whole genome sequencing.</title>
        <authorList>
            <person name="Kim M.K."/>
            <person name="Srinivasan S."/>
            <person name="Lee J.-J."/>
        </authorList>
    </citation>
    <scope>NUCLEOTIDE SEQUENCE [LARGE SCALE GENOMIC DNA]</scope>
    <source>
        <strain evidence="4">LCS9</strain>
    </source>
</reference>
<dbReference type="SMART" id="SM00849">
    <property type="entry name" value="Lactamase_B"/>
    <property type="match status" value="1"/>
</dbReference>
<dbReference type="AlphaFoldDB" id="A0A172TT85"/>
<evidence type="ECO:0000313" key="4">
    <source>
        <dbReference type="Proteomes" id="UP000077177"/>
    </source>
</evidence>
<keyword evidence="4" id="KW-1185">Reference proteome</keyword>
<dbReference type="Proteomes" id="UP000077177">
    <property type="component" value="Chromosome"/>
</dbReference>
<dbReference type="Gene3D" id="3.60.15.10">
    <property type="entry name" value="Ribonuclease Z/Hydroxyacylglutathione hydrolase-like"/>
    <property type="match status" value="1"/>
</dbReference>
<protein>
    <recommendedName>
        <fullName evidence="2">Metallo-beta-lactamase domain-containing protein</fullName>
    </recommendedName>
</protein>
<sequence>MRNVFLLFFVLVFCLSIGVRAQAPDYYLPAFTKAISLVVDGMKALGGEENTKNIKYLYIDYTGQKYMDGQSVSFNKDNVSLPFQNTVVVDFEKDRVVNEVVNRFLGGYIFHFRSVYTDSSAFSYEVPQMRFSGVTNLSLADKNVVKNDVILRNLPNYLLKAALDKKLTLRYLGLKEEGGENYEVVAFPYNTTLTLDLYFDPSSKLLKKFEFFTDNIIHGNQRLSYQFSDYKDFNGVLFPQVKTVTSNGKLVRKEFASTIIINERKGEALFVKPVQYGASEILPFATKEIGKNIFMLEGLSGYNPLILNFKDHLVLVEAPAAAQEAIAIAEKKFPGKPIKNVVITHYHEDHAGRLDCFIKKDIPIITTPDNVSYIRHLTQAQHSLFALGIENKKPVVETFVGSKTLQDDSLQVQLIDFGPNSHAQELLVLYFPKEKILYQADLLISTDKGGLVKPLIPVNFELYQQIKKHKLKVETIYGVHWKAVKFADFENAIKAQTPQAKINSENTRS</sequence>
<dbReference type="InterPro" id="IPR036866">
    <property type="entry name" value="RibonucZ/Hydroxyglut_hydro"/>
</dbReference>
<feature type="chain" id="PRO_5008001099" description="Metallo-beta-lactamase domain-containing protein" evidence="1">
    <location>
        <begin position="22"/>
        <end position="509"/>
    </location>
</feature>
<dbReference type="OrthoDB" id="9769598at2"/>
<feature type="domain" description="Metallo-beta-lactamase" evidence="2">
    <location>
        <begin position="301"/>
        <end position="480"/>
    </location>
</feature>
<evidence type="ECO:0000259" key="2">
    <source>
        <dbReference type="SMART" id="SM00849"/>
    </source>
</evidence>
<dbReference type="KEGG" id="fla:SY85_07140"/>
<dbReference type="InterPro" id="IPR001279">
    <property type="entry name" value="Metallo-B-lactamas"/>
</dbReference>
<organism evidence="3 4">
    <name type="scientific">Flavisolibacter tropicus</name>
    <dbReference type="NCBI Taxonomy" id="1492898"/>
    <lineage>
        <taxon>Bacteria</taxon>
        <taxon>Pseudomonadati</taxon>
        <taxon>Bacteroidota</taxon>
        <taxon>Chitinophagia</taxon>
        <taxon>Chitinophagales</taxon>
        <taxon>Chitinophagaceae</taxon>
        <taxon>Flavisolibacter</taxon>
    </lineage>
</organism>
<keyword evidence="1" id="KW-0732">Signal</keyword>
<proteinExistence type="predicted"/>
<evidence type="ECO:0000313" key="3">
    <source>
        <dbReference type="EMBL" id="ANE50311.1"/>
    </source>
</evidence>
<gene>
    <name evidence="3" type="ORF">SY85_07140</name>
</gene>
<dbReference type="InterPro" id="IPR050855">
    <property type="entry name" value="NDM-1-like"/>
</dbReference>
<dbReference type="EMBL" id="CP011390">
    <property type="protein sequence ID" value="ANE50311.1"/>
    <property type="molecule type" value="Genomic_DNA"/>
</dbReference>
<dbReference type="PANTHER" id="PTHR42951:SF20">
    <property type="entry name" value="BETA LACTAMASE"/>
    <property type="match status" value="1"/>
</dbReference>
<name>A0A172TT85_9BACT</name>